<dbReference type="InterPro" id="IPR036148">
    <property type="entry name" value="MmgE/PrpD_sf"/>
</dbReference>
<name>A0A5B2TIH7_9PROT</name>
<dbReference type="PANTHER" id="PTHR16943:SF8">
    <property type="entry name" value="2-METHYLCITRATE DEHYDRATASE"/>
    <property type="match status" value="1"/>
</dbReference>
<dbReference type="Pfam" id="PF19305">
    <property type="entry name" value="MmgE_PrpD_C"/>
    <property type="match status" value="1"/>
</dbReference>
<feature type="domain" description="MmgE/PrpD N-terminal" evidence="2">
    <location>
        <begin position="9"/>
        <end position="244"/>
    </location>
</feature>
<proteinExistence type="inferred from homology"/>
<protein>
    <submittedName>
        <fullName evidence="4">MmgE/PrpD family protein</fullName>
    </submittedName>
</protein>
<comment type="caution">
    <text evidence="4">The sequence shown here is derived from an EMBL/GenBank/DDBJ whole genome shotgun (WGS) entry which is preliminary data.</text>
</comment>
<feature type="domain" description="MmgE/PrpD C-terminal" evidence="3">
    <location>
        <begin position="269"/>
        <end position="426"/>
    </location>
</feature>
<dbReference type="AlphaFoldDB" id="A0A5B2TIH7"/>
<evidence type="ECO:0000259" key="2">
    <source>
        <dbReference type="Pfam" id="PF03972"/>
    </source>
</evidence>
<evidence type="ECO:0000313" key="4">
    <source>
        <dbReference type="EMBL" id="KAA2213590.1"/>
    </source>
</evidence>
<dbReference type="Gene3D" id="3.30.1330.120">
    <property type="entry name" value="2-methylcitrate dehydratase PrpD"/>
    <property type="match status" value="1"/>
</dbReference>
<dbReference type="Gene3D" id="1.10.4100.10">
    <property type="entry name" value="2-methylcitrate dehydratase PrpD"/>
    <property type="match status" value="1"/>
</dbReference>
<dbReference type="InterPro" id="IPR042188">
    <property type="entry name" value="MmgE/PrpD_sf_2"/>
</dbReference>
<organism evidence="4 5">
    <name type="scientific">Teichococcus oryzae</name>
    <dbReference type="NCBI Taxonomy" id="1608942"/>
    <lineage>
        <taxon>Bacteria</taxon>
        <taxon>Pseudomonadati</taxon>
        <taxon>Pseudomonadota</taxon>
        <taxon>Alphaproteobacteria</taxon>
        <taxon>Acetobacterales</taxon>
        <taxon>Roseomonadaceae</taxon>
        <taxon>Roseomonas</taxon>
    </lineage>
</organism>
<dbReference type="RefSeq" id="WP_149812094.1">
    <property type="nucleotide sequence ID" value="NZ_VUKA01000003.1"/>
</dbReference>
<dbReference type="Pfam" id="PF03972">
    <property type="entry name" value="MmgE_PrpD_N"/>
    <property type="match status" value="1"/>
</dbReference>
<evidence type="ECO:0000256" key="1">
    <source>
        <dbReference type="ARBA" id="ARBA00006174"/>
    </source>
</evidence>
<evidence type="ECO:0000259" key="3">
    <source>
        <dbReference type="Pfam" id="PF19305"/>
    </source>
</evidence>
<keyword evidence="5" id="KW-1185">Reference proteome</keyword>
<dbReference type="InterPro" id="IPR042183">
    <property type="entry name" value="MmgE/PrpD_sf_1"/>
</dbReference>
<dbReference type="EMBL" id="VUKA01000003">
    <property type="protein sequence ID" value="KAA2213590.1"/>
    <property type="molecule type" value="Genomic_DNA"/>
</dbReference>
<dbReference type="InterPro" id="IPR045337">
    <property type="entry name" value="MmgE_PrpD_C"/>
</dbReference>
<dbReference type="InterPro" id="IPR045336">
    <property type="entry name" value="MmgE_PrpD_N"/>
</dbReference>
<accession>A0A5B2TIH7</accession>
<dbReference type="GO" id="GO:0016829">
    <property type="term" value="F:lyase activity"/>
    <property type="evidence" value="ECO:0007669"/>
    <property type="project" value="InterPro"/>
</dbReference>
<sequence>MTTAPLPILAAHAAGWRHAAWPEGLEHHARRALLDWFAATLPGTRQPPATLLAAALADERGEGTAICYVDGQRGSARHAALLNGIASHTVEFDDIHRDSGLHPGSPTVAAALAVAQARGTGMDALLRAMAAGYEVGGRIALAVQPSHYRMWHTTATVGTIAAAVAAAVLLDCDADQVGHAVALAATMSGGLQQAFRGSGMSKPMHPGHAAEAGVLAARAAAAGVTGAPDVLDGPAGFAAATSDSTGRWDLALADLGTRFVIGEMTFKNHGCCGHIFPALDGLLALRARHPFQPEDVSRIHVAGYRATAEMCDRPSVRTEQEARFSMQFCVAALLHHGAVRLNAFTPERLRDPVLQAFMPKVSVSLAPELVDAYPRRRAARLLLELRSGQVFEHEQPNRKGDPEDPLTDEELDAKFGELVEPLLGKPGAVKLRELIRRGGELPGSVVPISVPIAQPHEA</sequence>
<comment type="similarity">
    <text evidence="1">Belongs to the PrpD family.</text>
</comment>
<dbReference type="SUPFAM" id="SSF103378">
    <property type="entry name" value="2-methylcitrate dehydratase PrpD"/>
    <property type="match status" value="1"/>
</dbReference>
<dbReference type="InterPro" id="IPR005656">
    <property type="entry name" value="MmgE_PrpD"/>
</dbReference>
<dbReference type="Proteomes" id="UP000322110">
    <property type="component" value="Unassembled WGS sequence"/>
</dbReference>
<dbReference type="OrthoDB" id="9795089at2"/>
<reference evidence="4 5" key="1">
    <citation type="journal article" date="2015" name="Int. J. Syst. Evol. Microbiol.">
        <title>Roseomonas oryzae sp. nov., isolated from paddy rhizosphere soil.</title>
        <authorList>
            <person name="Ramaprasad E.V."/>
            <person name="Sasikala Ch."/>
            <person name="Ramana Ch.V."/>
        </authorList>
    </citation>
    <scope>NUCLEOTIDE SEQUENCE [LARGE SCALE GENOMIC DNA]</scope>
    <source>
        <strain evidence="4 5">KCTC 42542</strain>
    </source>
</reference>
<evidence type="ECO:0000313" key="5">
    <source>
        <dbReference type="Proteomes" id="UP000322110"/>
    </source>
</evidence>
<dbReference type="PANTHER" id="PTHR16943">
    <property type="entry name" value="2-METHYLCITRATE DEHYDRATASE-RELATED"/>
    <property type="match status" value="1"/>
</dbReference>
<gene>
    <name evidence="4" type="ORF">F0Q34_10200</name>
</gene>